<dbReference type="CDD" id="cd02811">
    <property type="entry name" value="IDI-2_FMN"/>
    <property type="match status" value="1"/>
</dbReference>
<dbReference type="RefSeq" id="WP_187996056.1">
    <property type="nucleotide sequence ID" value="NZ_JACEXG010000001.1"/>
</dbReference>
<comment type="caution">
    <text evidence="11">Lacks conserved residue(s) required for the propagation of feature annotation.</text>
</comment>
<feature type="binding site" evidence="11">
    <location>
        <position position="185"/>
    </location>
    <ligand>
        <name>FMN</name>
        <dbReference type="ChEBI" id="CHEBI:58210"/>
    </ligand>
</feature>
<dbReference type="EC" id="5.3.3.2" evidence="11"/>
<dbReference type="EMBL" id="JAFFJS010000001">
    <property type="protein sequence ID" value="MBM9432541.1"/>
    <property type="molecule type" value="Genomic_DNA"/>
</dbReference>
<feature type="domain" description="FMN-dependent dehydrogenase" evidence="12">
    <location>
        <begin position="167"/>
        <end position="332"/>
    </location>
</feature>
<evidence type="ECO:0000256" key="4">
    <source>
        <dbReference type="ARBA" id="ARBA00022643"/>
    </source>
</evidence>
<keyword evidence="3 11" id="KW-0285">Flavoprotein</keyword>
<evidence type="ECO:0000256" key="9">
    <source>
        <dbReference type="ARBA" id="ARBA00023235"/>
    </source>
</evidence>
<keyword evidence="7 11" id="KW-0521">NADP</keyword>
<comment type="subunit">
    <text evidence="10 11">Homooctamer. Dimer of tetramers.</text>
</comment>
<dbReference type="PIRSF" id="PIRSF003314">
    <property type="entry name" value="IPP_isomerase"/>
    <property type="match status" value="1"/>
</dbReference>
<comment type="cofactor">
    <cofactor evidence="1 11">
        <name>FMN</name>
        <dbReference type="ChEBI" id="CHEBI:58210"/>
    </cofactor>
</comment>
<dbReference type="InterPro" id="IPR013785">
    <property type="entry name" value="Aldolase_TIM"/>
</dbReference>
<keyword evidence="8 11" id="KW-0414">Isoprene biosynthesis</keyword>
<evidence type="ECO:0000256" key="2">
    <source>
        <dbReference type="ARBA" id="ARBA00022490"/>
    </source>
</evidence>
<dbReference type="Proteomes" id="UP000705983">
    <property type="component" value="Unassembled WGS sequence"/>
</dbReference>
<evidence type="ECO:0000313" key="13">
    <source>
        <dbReference type="EMBL" id="MBM9432541.1"/>
    </source>
</evidence>
<keyword evidence="14" id="KW-1185">Reference proteome</keyword>
<dbReference type="Gene3D" id="3.20.20.70">
    <property type="entry name" value="Aldolase class I"/>
    <property type="match status" value="1"/>
</dbReference>
<dbReference type="Pfam" id="PF01070">
    <property type="entry name" value="FMN_dh"/>
    <property type="match status" value="1"/>
</dbReference>
<gene>
    <name evidence="11" type="primary">fni</name>
    <name evidence="13" type="ORF">JVW63_02330</name>
</gene>
<feature type="binding site" evidence="11">
    <location>
        <position position="153"/>
    </location>
    <ligand>
        <name>substrate</name>
    </ligand>
</feature>
<feature type="binding site" evidence="11">
    <location>
        <position position="63"/>
    </location>
    <ligand>
        <name>FMN</name>
        <dbReference type="ChEBI" id="CHEBI:58210"/>
    </ligand>
</feature>
<evidence type="ECO:0000256" key="3">
    <source>
        <dbReference type="ARBA" id="ARBA00022630"/>
    </source>
</evidence>
<evidence type="ECO:0000256" key="6">
    <source>
        <dbReference type="ARBA" id="ARBA00022842"/>
    </source>
</evidence>
<keyword evidence="6 11" id="KW-0460">Magnesium</keyword>
<reference evidence="14" key="1">
    <citation type="submission" date="2021-02" db="EMBL/GenBank/DDBJ databases">
        <title>Leucobacter sp. CX169.</title>
        <authorList>
            <person name="Cheng Y."/>
        </authorList>
    </citation>
    <scope>NUCLEOTIDE SEQUENCE [LARGE SCALE GENOMIC DNA]</scope>
    <source>
        <strain evidence="14">JY899</strain>
    </source>
</reference>
<evidence type="ECO:0000256" key="7">
    <source>
        <dbReference type="ARBA" id="ARBA00022857"/>
    </source>
</evidence>
<sequence>MIVSSRKEDHIRLAAEQQDQPASYRGFDDIEILHHALAGIDRAQVDTSVTVGPWTWRAPFYVTGMTGGTETAMTINRALARATAATGIPMASGSIGIALDYPETSPSFTVIREENPDGIVLANIGAGRSLDDAKRVVDLLSADGLQLHLNSVQETVMPEGSRDFSAWLGLVEQIASGLDVPIIVKEVGFGLSAKTLTELKNAGVTIADVAGSGGTDFAKIENDRRSGGHDDYSYLNGFGSSAVQCLLDARLGHHVGPNADPNFTVLASGGVRHPLDVVKSVAMGARAVGVAGTFLKVALSEGADAMTEVLEIWMERVGQLQAMMGAATPGALEYTDILVRGRSREFADLRGLDVRALARRSQEAS</sequence>
<evidence type="ECO:0000256" key="10">
    <source>
        <dbReference type="ARBA" id="ARBA00025810"/>
    </source>
</evidence>
<feature type="binding site" evidence="11">
    <location>
        <position position="94"/>
    </location>
    <ligand>
        <name>FMN</name>
        <dbReference type="ChEBI" id="CHEBI:58210"/>
    </ligand>
</feature>
<name>A0ABS2TD20_9ACTO</name>
<evidence type="ECO:0000256" key="8">
    <source>
        <dbReference type="ARBA" id="ARBA00023229"/>
    </source>
</evidence>
<comment type="caution">
    <text evidence="13">The sequence shown here is derived from an EMBL/GenBank/DDBJ whole genome shotgun (WGS) entry which is preliminary data.</text>
</comment>
<feature type="binding site" evidence="11">
    <location>
        <begin position="291"/>
        <end position="292"/>
    </location>
    <ligand>
        <name>FMN</name>
        <dbReference type="ChEBI" id="CHEBI:58210"/>
    </ligand>
</feature>
<dbReference type="PANTHER" id="PTHR43665:SF1">
    <property type="entry name" value="ISOPENTENYL-DIPHOSPHATE DELTA-ISOMERASE"/>
    <property type="match status" value="1"/>
</dbReference>
<proteinExistence type="inferred from homology"/>
<comment type="catalytic activity">
    <reaction evidence="11">
        <text>isopentenyl diphosphate = dimethylallyl diphosphate</text>
        <dbReference type="Rhea" id="RHEA:23284"/>
        <dbReference type="ChEBI" id="CHEBI:57623"/>
        <dbReference type="ChEBI" id="CHEBI:128769"/>
        <dbReference type="EC" id="5.3.3.2"/>
    </reaction>
</comment>
<evidence type="ECO:0000256" key="11">
    <source>
        <dbReference type="HAMAP-Rule" id="MF_00354"/>
    </source>
</evidence>
<feature type="binding site" evidence="11">
    <location>
        <position position="154"/>
    </location>
    <ligand>
        <name>Mg(2+)</name>
        <dbReference type="ChEBI" id="CHEBI:18420"/>
    </ligand>
</feature>
<comment type="subcellular location">
    <subcellularLocation>
        <location evidence="11">Cytoplasm</location>
    </subcellularLocation>
</comment>
<keyword evidence="4 11" id="KW-0288">FMN</keyword>
<comment type="cofactor">
    <cofactor evidence="11">
        <name>Mg(2+)</name>
        <dbReference type="ChEBI" id="CHEBI:18420"/>
    </cofactor>
</comment>
<accession>A0ABS2TD20</accession>
<dbReference type="HAMAP" id="MF_00354">
    <property type="entry name" value="Idi_2"/>
    <property type="match status" value="1"/>
</dbReference>
<feature type="binding site" evidence="11">
    <location>
        <begin position="64"/>
        <end position="66"/>
    </location>
    <ligand>
        <name>FMN</name>
        <dbReference type="ChEBI" id="CHEBI:58210"/>
    </ligand>
</feature>
<dbReference type="InterPro" id="IPR011179">
    <property type="entry name" value="IPdP_isomerase"/>
</dbReference>
<dbReference type="NCBIfam" id="TIGR02151">
    <property type="entry name" value="IPP_isom_2"/>
    <property type="match status" value="1"/>
</dbReference>
<comment type="similarity">
    <text evidence="11">Belongs to the IPP isomerase type 2 family.</text>
</comment>
<dbReference type="GO" id="GO:0004452">
    <property type="term" value="F:isopentenyl-diphosphate delta-isomerase activity"/>
    <property type="evidence" value="ECO:0007669"/>
    <property type="project" value="UniProtKB-EC"/>
</dbReference>
<keyword evidence="2 11" id="KW-0963">Cytoplasm</keyword>
<feature type="binding site" evidence="11">
    <location>
        <begin position="270"/>
        <end position="272"/>
    </location>
    <ligand>
        <name>FMN</name>
        <dbReference type="ChEBI" id="CHEBI:58210"/>
    </ligand>
</feature>
<dbReference type="SUPFAM" id="SSF51395">
    <property type="entry name" value="FMN-linked oxidoreductases"/>
    <property type="match status" value="1"/>
</dbReference>
<comment type="cofactor">
    <cofactor evidence="11">
        <name>NADPH</name>
        <dbReference type="ChEBI" id="CHEBI:57783"/>
    </cofactor>
</comment>
<evidence type="ECO:0000256" key="5">
    <source>
        <dbReference type="ARBA" id="ARBA00022723"/>
    </source>
</evidence>
<organism evidence="13 14">
    <name type="scientific">Flaviflexus equikiangi</name>
    <dbReference type="NCBI Taxonomy" id="2758573"/>
    <lineage>
        <taxon>Bacteria</taxon>
        <taxon>Bacillati</taxon>
        <taxon>Actinomycetota</taxon>
        <taxon>Actinomycetes</taxon>
        <taxon>Actinomycetales</taxon>
        <taxon>Actinomycetaceae</taxon>
        <taxon>Flaviflexus</taxon>
    </lineage>
</organism>
<evidence type="ECO:0000313" key="14">
    <source>
        <dbReference type="Proteomes" id="UP000705983"/>
    </source>
</evidence>
<evidence type="ECO:0000256" key="1">
    <source>
        <dbReference type="ARBA" id="ARBA00001917"/>
    </source>
</evidence>
<dbReference type="InterPro" id="IPR000262">
    <property type="entry name" value="FMN-dep_DH"/>
</dbReference>
<keyword evidence="5 11" id="KW-0479">Metal-binding</keyword>
<feature type="binding site" evidence="11">
    <location>
        <position position="123"/>
    </location>
    <ligand>
        <name>FMN</name>
        <dbReference type="ChEBI" id="CHEBI:58210"/>
    </ligand>
</feature>
<feature type="binding site" evidence="11">
    <location>
        <begin position="6"/>
        <end position="7"/>
    </location>
    <ligand>
        <name>substrate</name>
    </ligand>
</feature>
<feature type="binding site" evidence="11">
    <location>
        <position position="215"/>
    </location>
    <ligand>
        <name>FMN</name>
        <dbReference type="ChEBI" id="CHEBI:58210"/>
    </ligand>
</feature>
<protein>
    <recommendedName>
        <fullName evidence="11">Isopentenyl-diphosphate delta-isomerase</fullName>
        <shortName evidence="11">IPP isomerase</shortName>
        <ecNumber evidence="11">5.3.3.2</ecNumber>
    </recommendedName>
    <alternativeName>
        <fullName evidence="11">Isopentenyl diphosphate:dimethylallyl diphosphate isomerase</fullName>
    </alternativeName>
    <alternativeName>
        <fullName evidence="11">Isopentenyl pyrophosphate isomerase</fullName>
    </alternativeName>
    <alternativeName>
        <fullName evidence="11">Type 2 isopentenyl diphosphate isomerase</fullName>
        <shortName evidence="11">IDI-2</shortName>
    </alternativeName>
</protein>
<evidence type="ECO:0000259" key="12">
    <source>
        <dbReference type="Pfam" id="PF01070"/>
    </source>
</evidence>
<comment type="function">
    <text evidence="11">Involved in the biosynthesis of isoprenoids. Catalyzes the 1,3-allylic rearrangement of the homoallylic substrate isopentenyl (IPP) to its allylic isomer, dimethylallyl diphosphate (DMAPP).</text>
</comment>
<dbReference type="PANTHER" id="PTHR43665">
    <property type="entry name" value="ISOPENTENYL-DIPHOSPHATE DELTA-ISOMERASE"/>
    <property type="match status" value="1"/>
</dbReference>
<keyword evidence="9 11" id="KW-0413">Isomerase</keyword>